<keyword evidence="8 11" id="KW-0496">Mitochondrion</keyword>
<protein>
    <recommendedName>
        <fullName evidence="3 8">Cytochrome c oxidase subunit 3</fullName>
    </recommendedName>
</protein>
<feature type="transmembrane region" description="Helical" evidence="9">
    <location>
        <begin position="15"/>
        <end position="32"/>
    </location>
</feature>
<evidence type="ECO:0000256" key="2">
    <source>
        <dbReference type="ARBA" id="ARBA00010581"/>
    </source>
</evidence>
<organism evidence="11">
    <name type="scientific">Theileria lestoquardi</name>
    <dbReference type="NCBI Taxonomy" id="77054"/>
    <lineage>
        <taxon>Eukaryota</taxon>
        <taxon>Sar</taxon>
        <taxon>Alveolata</taxon>
        <taxon>Apicomplexa</taxon>
        <taxon>Aconoidasida</taxon>
        <taxon>Piroplasmida</taxon>
        <taxon>Theileriidae</taxon>
        <taxon>Theileria</taxon>
    </lineage>
</organism>
<dbReference type="AlphaFoldDB" id="A0A7T6YAW9"/>
<comment type="subcellular location">
    <subcellularLocation>
        <location evidence="1">Membrane</location>
        <topology evidence="1">Multi-pass membrane protein</topology>
    </subcellularLocation>
</comment>
<keyword evidence="4 8" id="KW-0812">Transmembrane</keyword>
<feature type="transmembrane region" description="Helical" evidence="9">
    <location>
        <begin position="194"/>
        <end position="212"/>
    </location>
</feature>
<evidence type="ECO:0000256" key="3">
    <source>
        <dbReference type="ARBA" id="ARBA00015944"/>
    </source>
</evidence>
<dbReference type="GO" id="GO:0016020">
    <property type="term" value="C:membrane"/>
    <property type="evidence" value="ECO:0007669"/>
    <property type="project" value="UniProtKB-SubCell"/>
</dbReference>
<dbReference type="GO" id="GO:0005739">
    <property type="term" value="C:mitochondrion"/>
    <property type="evidence" value="ECO:0007669"/>
    <property type="project" value="TreeGrafter"/>
</dbReference>
<dbReference type="GO" id="GO:0004129">
    <property type="term" value="F:cytochrome-c oxidase activity"/>
    <property type="evidence" value="ECO:0007669"/>
    <property type="project" value="InterPro"/>
</dbReference>
<keyword evidence="6 9" id="KW-1133">Transmembrane helix</keyword>
<dbReference type="Gene3D" id="1.20.120.80">
    <property type="entry name" value="Cytochrome c oxidase, subunit III, four-helix bundle"/>
    <property type="match status" value="1"/>
</dbReference>
<name>A0A7T6YAW9_THELE</name>
<dbReference type="GeneID" id="63382898"/>
<evidence type="ECO:0000256" key="4">
    <source>
        <dbReference type="ARBA" id="ARBA00022692"/>
    </source>
</evidence>
<comment type="function">
    <text evidence="8">Component of the cytochrome c oxidase, the last enzyme in the mitochondrial electron transport chain which drives oxidative phosphorylation. The respiratory chain contains 3 multisubunit complexes succinate dehydrogenase (complex II, CII), ubiquinol-cytochrome c oxidoreductase (cytochrome b-c1 complex, complex III, CIII) and cytochrome c oxidase (complex IV, CIV), that cooperate to transfer electrons derived from NADH and succinate to molecular oxygen, creating an electrochemical gradient over the inner membrane that drives transmembrane transport and the ATP synthase. Cytochrome c oxidase is the component of the respiratory chain that catalyzes the reduction of oxygen to water. Electrons originating from reduced cytochrome c in the intermembrane space (IMS) are transferred via the dinuclear copper A center (CU(A)) of subunit 2 and heme A of subunit 1 to the active site in subunit 1, a binuclear center (BNC) formed by heme A3 and copper B (CU(B)). The BNC reduces molecular oxygen to 2 water molecules using 4 electrons from cytochrome c in the IMS and 4 protons from the mitochondrial matrix.</text>
</comment>
<keyword evidence="7 9" id="KW-0472">Membrane</keyword>
<keyword evidence="5" id="KW-1278">Translocase</keyword>
<evidence type="ECO:0000256" key="9">
    <source>
        <dbReference type="SAM" id="Phobius"/>
    </source>
</evidence>
<dbReference type="Pfam" id="PF00510">
    <property type="entry name" value="COX3"/>
    <property type="match status" value="1"/>
</dbReference>
<feature type="domain" description="Heme-copper oxidase subunit III family profile" evidence="10">
    <location>
        <begin position="50"/>
        <end position="213"/>
    </location>
</feature>
<gene>
    <name evidence="11" type="primary">cox3</name>
</gene>
<dbReference type="SUPFAM" id="SSF81452">
    <property type="entry name" value="Cytochrome c oxidase subunit III-like"/>
    <property type="match status" value="1"/>
</dbReference>
<dbReference type="InterPro" id="IPR000298">
    <property type="entry name" value="Cyt_c_oxidase-like_su3"/>
</dbReference>
<proteinExistence type="inferred from homology"/>
<evidence type="ECO:0000256" key="1">
    <source>
        <dbReference type="ARBA" id="ARBA00004141"/>
    </source>
</evidence>
<dbReference type="InterPro" id="IPR024791">
    <property type="entry name" value="Cyt_c/ubiquinol_Oxase_su3"/>
</dbReference>
<accession>A0A7T6YAW9</accession>
<dbReference type="PANTHER" id="PTHR11403">
    <property type="entry name" value="CYTOCHROME C OXIDASE SUBUNIT III"/>
    <property type="match status" value="1"/>
</dbReference>
<evidence type="ECO:0000259" key="10">
    <source>
        <dbReference type="PROSITE" id="PS50253"/>
    </source>
</evidence>
<comment type="similarity">
    <text evidence="2 8">Belongs to the cytochrome c oxidase subunit 3 family.</text>
</comment>
<reference evidence="11" key="1">
    <citation type="journal article" date="2020" name="Life">
        <title>Unique Mitochondrial Single Nucleotide Polymorphisms Demonstrate Resolution Potential to Discriminate Theileria parva Vaccine and Buffalo-Derived Strains.</title>
        <authorList>
            <person name="Mwamuye M.M."/>
            <person name="Obara I."/>
            <person name="Elati K."/>
            <person name="Odongo D."/>
            <person name="Bakheit M.A."/>
            <person name="Jongejan F."/>
            <person name="Nijhof A.M."/>
        </authorList>
    </citation>
    <scope>NUCLEOTIDE SEQUENCE</scope>
    <source>
        <strain evidence="11">Atbara</strain>
    </source>
</reference>
<dbReference type="InterPro" id="IPR013833">
    <property type="entry name" value="Cyt_c_oxidase_su3_a-hlx"/>
</dbReference>
<dbReference type="InterPro" id="IPR035973">
    <property type="entry name" value="Cyt_c_oxidase_su3-like_sf"/>
</dbReference>
<evidence type="ECO:0000256" key="6">
    <source>
        <dbReference type="ARBA" id="ARBA00022989"/>
    </source>
</evidence>
<dbReference type="PANTHER" id="PTHR11403:SF7">
    <property type="entry name" value="CYTOCHROME C OXIDASE SUBUNIT 3"/>
    <property type="match status" value="1"/>
</dbReference>
<evidence type="ECO:0000313" key="11">
    <source>
        <dbReference type="EMBL" id="QQK56379.1"/>
    </source>
</evidence>
<dbReference type="CDD" id="cd00386">
    <property type="entry name" value="Heme_Cu_Oxidase_III_like"/>
    <property type="match status" value="1"/>
</dbReference>
<evidence type="ECO:0000256" key="7">
    <source>
        <dbReference type="ARBA" id="ARBA00023136"/>
    </source>
</evidence>
<dbReference type="EMBL" id="MW172716">
    <property type="protein sequence ID" value="QQK56379.1"/>
    <property type="molecule type" value="Genomic_DNA"/>
</dbReference>
<feature type="transmembrane region" description="Helical" evidence="9">
    <location>
        <begin position="152"/>
        <end position="174"/>
    </location>
</feature>
<dbReference type="GO" id="GO:0006123">
    <property type="term" value="P:mitochondrial electron transport, cytochrome c to oxygen"/>
    <property type="evidence" value="ECO:0007669"/>
    <property type="project" value="TreeGrafter"/>
</dbReference>
<geneLocation type="mitochondrion" evidence="11"/>
<evidence type="ECO:0000256" key="8">
    <source>
        <dbReference type="RuleBase" id="RU003375"/>
    </source>
</evidence>
<dbReference type="PROSITE" id="PS50253">
    <property type="entry name" value="COX3"/>
    <property type="match status" value="1"/>
</dbReference>
<dbReference type="RefSeq" id="YP_010035344.1">
    <property type="nucleotide sequence ID" value="NC_053925.1"/>
</dbReference>
<evidence type="ECO:0000256" key="5">
    <source>
        <dbReference type="ARBA" id="ARBA00022967"/>
    </source>
</evidence>
<feature type="transmembrane region" description="Helical" evidence="9">
    <location>
        <begin position="44"/>
        <end position="66"/>
    </location>
</feature>
<sequence length="213" mass="24830">MIMYMNQHLLYGTTLKYLSVGEFFMNSLSIFINGVREVMTSSAMVMYAIFGMFIFSEVMVFSTFIWGFFHFRLSNPIMIIEVNLEAFLQISDVLNAGSILISLILQRIEERSYFEVDHMMEKLLLVGFLFLSFQGDEYSLIKSYINNHWVTLYFNVLTGLHSFHVYMGSVFALVQTFAFEDGGCQKDDDFNAGIYWHFVEIIWIALTMLLFLL</sequence>